<proteinExistence type="predicted"/>
<dbReference type="OrthoDB" id="3855340at2"/>
<reference evidence="1 2" key="1">
    <citation type="submission" date="2018-06" db="EMBL/GenBank/DDBJ databases">
        <title>Streptacidiphilus pinicola sp. nov., isolated from pine grove soil.</title>
        <authorList>
            <person name="Roh S.G."/>
            <person name="Park S."/>
            <person name="Kim M.-K."/>
            <person name="Yun B.-R."/>
            <person name="Park J."/>
            <person name="Kim M.J."/>
            <person name="Kim Y.S."/>
            <person name="Kim S.B."/>
        </authorList>
    </citation>
    <scope>NUCLEOTIDE SEQUENCE [LARGE SCALE GENOMIC DNA]</scope>
    <source>
        <strain evidence="1 2">MMS16-CNU450</strain>
    </source>
</reference>
<dbReference type="Proteomes" id="UP000248889">
    <property type="component" value="Unassembled WGS sequence"/>
</dbReference>
<evidence type="ECO:0000313" key="1">
    <source>
        <dbReference type="EMBL" id="RAG84857.1"/>
    </source>
</evidence>
<organism evidence="1 2">
    <name type="scientific">Streptacidiphilus pinicola</name>
    <dbReference type="NCBI Taxonomy" id="2219663"/>
    <lineage>
        <taxon>Bacteria</taxon>
        <taxon>Bacillati</taxon>
        <taxon>Actinomycetota</taxon>
        <taxon>Actinomycetes</taxon>
        <taxon>Kitasatosporales</taxon>
        <taxon>Streptomycetaceae</taxon>
        <taxon>Streptacidiphilus</taxon>
    </lineage>
</organism>
<keyword evidence="2" id="KW-1185">Reference proteome</keyword>
<sequence>MPLAGGLLALARMDLRDREPGSVWTRGDRLLLALTPGAAEELPGLLLWLGWGHLAPVLRGRAGGGTGRLLRPGPSPGPEPLARLLDTCADACARVQIEATAQPWAFSYASRMLLGTRPRSLTS</sequence>
<gene>
    <name evidence="1" type="ORF">DN069_14735</name>
</gene>
<accession>A0A2X0IJN0</accession>
<dbReference type="AlphaFoldDB" id="A0A2X0IJN0"/>
<comment type="caution">
    <text evidence="1">The sequence shown here is derived from an EMBL/GenBank/DDBJ whole genome shotgun (WGS) entry which is preliminary data.</text>
</comment>
<dbReference type="RefSeq" id="WP_111501433.1">
    <property type="nucleotide sequence ID" value="NZ_QKYN01000057.1"/>
</dbReference>
<name>A0A2X0IJN0_9ACTN</name>
<evidence type="ECO:0000313" key="2">
    <source>
        <dbReference type="Proteomes" id="UP000248889"/>
    </source>
</evidence>
<dbReference type="EMBL" id="QKYN01000057">
    <property type="protein sequence ID" value="RAG84857.1"/>
    <property type="molecule type" value="Genomic_DNA"/>
</dbReference>
<protein>
    <submittedName>
        <fullName evidence="1">Uncharacterized protein</fullName>
    </submittedName>
</protein>